<feature type="transmembrane region" description="Helical" evidence="2">
    <location>
        <begin position="20"/>
        <end position="40"/>
    </location>
</feature>
<feature type="region of interest" description="Disordered" evidence="1">
    <location>
        <begin position="43"/>
        <end position="99"/>
    </location>
</feature>
<keyword evidence="2" id="KW-0812">Transmembrane</keyword>
<comment type="caution">
    <text evidence="3">The sequence shown here is derived from an EMBL/GenBank/DDBJ whole genome shotgun (WGS) entry which is preliminary data.</text>
</comment>
<dbReference type="EMBL" id="BMYM01000001">
    <property type="protein sequence ID" value="GHD31535.1"/>
    <property type="molecule type" value="Genomic_DNA"/>
</dbReference>
<reference evidence="3" key="2">
    <citation type="submission" date="2020-09" db="EMBL/GenBank/DDBJ databases">
        <authorList>
            <person name="Sun Q."/>
            <person name="Kim S."/>
        </authorList>
    </citation>
    <scope>NUCLEOTIDE SEQUENCE</scope>
    <source>
        <strain evidence="3">KCTC 23430</strain>
    </source>
</reference>
<dbReference type="Pfam" id="PF11219">
    <property type="entry name" value="DUF3014"/>
    <property type="match status" value="1"/>
</dbReference>
<keyword evidence="4" id="KW-1185">Reference proteome</keyword>
<evidence type="ECO:0000313" key="4">
    <source>
        <dbReference type="Proteomes" id="UP000644693"/>
    </source>
</evidence>
<keyword evidence="2" id="KW-1133">Transmembrane helix</keyword>
<evidence type="ECO:0008006" key="5">
    <source>
        <dbReference type="Google" id="ProtNLM"/>
    </source>
</evidence>
<feature type="compositionally biased region" description="Pro residues" evidence="1">
    <location>
        <begin position="67"/>
        <end position="96"/>
    </location>
</feature>
<evidence type="ECO:0000256" key="1">
    <source>
        <dbReference type="SAM" id="MobiDB-lite"/>
    </source>
</evidence>
<dbReference type="AlphaFoldDB" id="A0A918XHY9"/>
<evidence type="ECO:0000256" key="2">
    <source>
        <dbReference type="SAM" id="Phobius"/>
    </source>
</evidence>
<dbReference type="RefSeq" id="WP_189476734.1">
    <property type="nucleotide sequence ID" value="NZ_BMYM01000001.1"/>
</dbReference>
<accession>A0A918XHY9</accession>
<dbReference type="InterPro" id="IPR021382">
    <property type="entry name" value="DUF3014"/>
</dbReference>
<evidence type="ECO:0000313" key="3">
    <source>
        <dbReference type="EMBL" id="GHD31535.1"/>
    </source>
</evidence>
<name>A0A918XHY9_9GAMM</name>
<organism evidence="3 4">
    <name type="scientific">Parahalioglobus pacificus</name>
    <dbReference type="NCBI Taxonomy" id="930806"/>
    <lineage>
        <taxon>Bacteria</taxon>
        <taxon>Pseudomonadati</taxon>
        <taxon>Pseudomonadota</taxon>
        <taxon>Gammaproteobacteria</taxon>
        <taxon>Cellvibrionales</taxon>
        <taxon>Halieaceae</taxon>
        <taxon>Parahalioglobus</taxon>
    </lineage>
</organism>
<gene>
    <name evidence="3" type="ORF">GCM10007053_14690</name>
</gene>
<protein>
    <recommendedName>
        <fullName evidence="5">DUF3014 domain-containing protein</fullName>
    </recommendedName>
</protein>
<dbReference type="Proteomes" id="UP000644693">
    <property type="component" value="Unassembled WGS sequence"/>
</dbReference>
<proteinExistence type="predicted"/>
<reference evidence="3" key="1">
    <citation type="journal article" date="2014" name="Int. J. Syst. Evol. Microbiol.">
        <title>Complete genome sequence of Corynebacterium casei LMG S-19264T (=DSM 44701T), isolated from a smear-ripened cheese.</title>
        <authorList>
            <consortium name="US DOE Joint Genome Institute (JGI-PGF)"/>
            <person name="Walter F."/>
            <person name="Albersmeier A."/>
            <person name="Kalinowski J."/>
            <person name="Ruckert C."/>
        </authorList>
    </citation>
    <scope>NUCLEOTIDE SEQUENCE</scope>
    <source>
        <strain evidence="3">KCTC 23430</strain>
    </source>
</reference>
<sequence>MQPDPEDRYTEAEPANSRSALPLIIGGILLVIGVAVWFIFSGEESEPAPPPPAPEKPAVEVQEPEPELPPAPDIPEPEPTLPEEPNKPVAPVPEPEPALTLEDSDDVVRDMLAPTNPSDIVSSALLNENLLERSAALVDGFSRGAVLTKVLPLPEPAGDFAIIEQNGVAVIDPASYSRYDKYADAVASIDPDLLANSFHRFRPLLEQAYAGLGYDPEDFDNALIRSLDRVLDTPTIDAPLPVVKYEAIYQYADPELEQRPDLQKQLLRMGPENLETIKSQAAALRRALLSPPPAM</sequence>
<keyword evidence="2" id="KW-0472">Membrane</keyword>